<keyword evidence="8 16" id="KW-0547">Nucleotide-binding</keyword>
<feature type="binding site" evidence="16">
    <location>
        <position position="494"/>
    </location>
    <ligand>
        <name>ATP</name>
        <dbReference type="ChEBI" id="CHEBI:30616"/>
    </ligand>
</feature>
<dbReference type="GO" id="GO:0065002">
    <property type="term" value="P:intracellular protein transmembrane transport"/>
    <property type="evidence" value="ECO:0007669"/>
    <property type="project" value="UniProtKB-UniRule"/>
</dbReference>
<dbReference type="GO" id="GO:0031522">
    <property type="term" value="C:cell envelope Sec protein transport complex"/>
    <property type="evidence" value="ECO:0007669"/>
    <property type="project" value="TreeGrafter"/>
</dbReference>
<dbReference type="SMART" id="SM00958">
    <property type="entry name" value="SecA_PP_bind"/>
    <property type="match status" value="1"/>
</dbReference>
<comment type="cofactor">
    <cofactor evidence="1">
        <name>Zn(2+)</name>
        <dbReference type="ChEBI" id="CHEBI:29105"/>
    </cofactor>
</comment>
<dbReference type="Pfam" id="PF02810">
    <property type="entry name" value="SEC-C"/>
    <property type="match status" value="1"/>
</dbReference>
<evidence type="ECO:0000256" key="1">
    <source>
        <dbReference type="ARBA" id="ARBA00001947"/>
    </source>
</evidence>
<evidence type="ECO:0000256" key="12">
    <source>
        <dbReference type="ARBA" id="ARBA00022967"/>
    </source>
</evidence>
<organism evidence="20">
    <name type="scientific">Thermodesulfobacterium geofontis</name>
    <dbReference type="NCBI Taxonomy" id="1295609"/>
    <lineage>
        <taxon>Bacteria</taxon>
        <taxon>Pseudomonadati</taxon>
        <taxon>Thermodesulfobacteriota</taxon>
        <taxon>Thermodesulfobacteria</taxon>
        <taxon>Thermodesulfobacteriales</taxon>
        <taxon>Thermodesulfobacteriaceae</taxon>
        <taxon>Thermodesulfobacterium</taxon>
    </lineage>
</organism>
<comment type="catalytic activity">
    <reaction evidence="16">
        <text>ATP + H2O + cellular proteinSide 1 = ADP + phosphate + cellular proteinSide 2.</text>
        <dbReference type="EC" id="7.4.2.8"/>
    </reaction>
</comment>
<evidence type="ECO:0000256" key="5">
    <source>
        <dbReference type="ARBA" id="ARBA00022475"/>
    </source>
</evidence>
<dbReference type="HAMAP" id="MF_01382">
    <property type="entry name" value="SecA"/>
    <property type="match status" value="1"/>
</dbReference>
<evidence type="ECO:0000256" key="3">
    <source>
        <dbReference type="ARBA" id="ARBA00007650"/>
    </source>
</evidence>
<feature type="binding site" evidence="16">
    <location>
        <begin position="105"/>
        <end position="109"/>
    </location>
    <ligand>
        <name>ATP</name>
        <dbReference type="ChEBI" id="CHEBI:30616"/>
    </ligand>
</feature>
<feature type="domain" description="SecA family profile" evidence="19">
    <location>
        <begin position="3"/>
        <end position="634"/>
    </location>
</feature>
<dbReference type="InterPro" id="IPR036266">
    <property type="entry name" value="SecA_Wing/Scaffold_sf"/>
</dbReference>
<dbReference type="InterPro" id="IPR020937">
    <property type="entry name" value="SecA_CS"/>
</dbReference>
<dbReference type="GO" id="GO:0006605">
    <property type="term" value="P:protein targeting"/>
    <property type="evidence" value="ECO:0007669"/>
    <property type="project" value="UniProtKB-UniRule"/>
</dbReference>
<dbReference type="SMART" id="SM00957">
    <property type="entry name" value="SecA_DEAD"/>
    <property type="match status" value="1"/>
</dbReference>
<evidence type="ECO:0000259" key="19">
    <source>
        <dbReference type="PROSITE" id="PS51196"/>
    </source>
</evidence>
<dbReference type="InterPro" id="IPR027417">
    <property type="entry name" value="P-loop_NTPase"/>
</dbReference>
<dbReference type="PANTHER" id="PTHR30612">
    <property type="entry name" value="SECA INNER MEMBRANE COMPONENT OF SEC PROTEIN SECRETION SYSTEM"/>
    <property type="match status" value="1"/>
</dbReference>
<protein>
    <recommendedName>
        <fullName evidence="16 17">Protein translocase subunit SecA</fullName>
        <ecNumber evidence="16">7.4.2.8</ecNumber>
    </recommendedName>
</protein>
<evidence type="ECO:0000256" key="2">
    <source>
        <dbReference type="ARBA" id="ARBA00004170"/>
    </source>
</evidence>
<dbReference type="InterPro" id="IPR014018">
    <property type="entry name" value="SecA_motor_DEAD"/>
</dbReference>
<keyword evidence="5 16" id="KW-1003">Cell membrane</keyword>
<dbReference type="Pfam" id="PF07517">
    <property type="entry name" value="SecA_DEAD"/>
    <property type="match status" value="1"/>
</dbReference>
<dbReference type="SUPFAM" id="SSF81767">
    <property type="entry name" value="Pre-protein crosslinking domain of SecA"/>
    <property type="match status" value="1"/>
</dbReference>
<dbReference type="Pfam" id="PF21090">
    <property type="entry name" value="P-loop_SecA"/>
    <property type="match status" value="1"/>
</dbReference>
<comment type="subunit">
    <text evidence="16">Monomer and homodimer. Part of the essential Sec protein translocation apparatus which comprises SecA, SecYEG and auxiliary proteins SecDF. Other proteins may also be involved.</text>
</comment>
<dbReference type="InterPro" id="IPR004027">
    <property type="entry name" value="SEC_C_motif"/>
</dbReference>
<dbReference type="Pfam" id="PF07516">
    <property type="entry name" value="SecA_SW"/>
    <property type="match status" value="1"/>
</dbReference>
<keyword evidence="7" id="KW-0479">Metal-binding</keyword>
<dbReference type="FunFam" id="1.10.3060.10:FF:000003">
    <property type="entry name" value="Protein translocase subunit SecA"/>
    <property type="match status" value="1"/>
</dbReference>
<evidence type="ECO:0000256" key="4">
    <source>
        <dbReference type="ARBA" id="ARBA00022448"/>
    </source>
</evidence>
<dbReference type="Gene3D" id="3.90.1440.10">
    <property type="entry name" value="SecA, preprotein cross-linking domain"/>
    <property type="match status" value="1"/>
</dbReference>
<feature type="domain" description="Helicase ATP-binding" evidence="18">
    <location>
        <begin position="89"/>
        <end position="247"/>
    </location>
</feature>
<dbReference type="GO" id="GO:0009579">
    <property type="term" value="C:thylakoid"/>
    <property type="evidence" value="ECO:0007669"/>
    <property type="project" value="UniProtKB-SubCell"/>
</dbReference>
<comment type="caution">
    <text evidence="20">The sequence shown here is derived from an EMBL/GenBank/DDBJ whole genome shotgun (WGS) entry which is preliminary data.</text>
</comment>
<keyword evidence="14 16" id="KW-0472">Membrane</keyword>
<dbReference type="GO" id="GO:0008564">
    <property type="term" value="F:protein-exporting ATPase activity"/>
    <property type="evidence" value="ECO:0007669"/>
    <property type="project" value="UniProtKB-EC"/>
</dbReference>
<dbReference type="CDD" id="cd17928">
    <property type="entry name" value="DEXDc_SecA"/>
    <property type="match status" value="1"/>
</dbReference>
<dbReference type="SUPFAM" id="SSF81886">
    <property type="entry name" value="Helical scaffold and wing domains of SecA"/>
    <property type="match status" value="1"/>
</dbReference>
<evidence type="ECO:0000256" key="11">
    <source>
        <dbReference type="ARBA" id="ARBA00022927"/>
    </source>
</evidence>
<evidence type="ECO:0000256" key="6">
    <source>
        <dbReference type="ARBA" id="ARBA00022490"/>
    </source>
</evidence>
<dbReference type="GO" id="GO:0005829">
    <property type="term" value="C:cytosol"/>
    <property type="evidence" value="ECO:0007669"/>
    <property type="project" value="TreeGrafter"/>
</dbReference>
<evidence type="ECO:0000256" key="17">
    <source>
        <dbReference type="RuleBase" id="RU003874"/>
    </source>
</evidence>
<dbReference type="SUPFAM" id="SSF52540">
    <property type="entry name" value="P-loop containing nucleoside triphosphate hydrolases"/>
    <property type="match status" value="2"/>
</dbReference>
<name>A0A7V4JQH2_9BACT</name>
<dbReference type="Gene3D" id="1.10.3060.10">
    <property type="entry name" value="Helical scaffold and wing domains of SecA"/>
    <property type="match status" value="1"/>
</dbReference>
<keyword evidence="13 16" id="KW-0811">Translocation</keyword>
<dbReference type="InterPro" id="IPR014001">
    <property type="entry name" value="Helicase_ATP-bd"/>
</dbReference>
<dbReference type="InterPro" id="IPR011130">
    <property type="entry name" value="SecA_preprotein_X-link_dom"/>
</dbReference>
<evidence type="ECO:0000313" key="20">
    <source>
        <dbReference type="EMBL" id="HGU15858.1"/>
    </source>
</evidence>
<accession>A0A7V4JQH2</accession>
<dbReference type="GO" id="GO:0043952">
    <property type="term" value="P:protein transport by the Sec complex"/>
    <property type="evidence" value="ECO:0007669"/>
    <property type="project" value="TreeGrafter"/>
</dbReference>
<dbReference type="InterPro" id="IPR011116">
    <property type="entry name" value="SecA_Wing/Scaffold"/>
</dbReference>
<keyword evidence="10 16" id="KW-0067">ATP-binding</keyword>
<evidence type="ECO:0000259" key="18">
    <source>
        <dbReference type="PROSITE" id="PS51192"/>
    </source>
</evidence>
<dbReference type="PRINTS" id="PR00906">
    <property type="entry name" value="SECA"/>
</dbReference>
<keyword evidence="6 16" id="KW-0963">Cytoplasm</keyword>
<evidence type="ECO:0000256" key="13">
    <source>
        <dbReference type="ARBA" id="ARBA00023010"/>
    </source>
</evidence>
<dbReference type="InterPro" id="IPR044722">
    <property type="entry name" value="SecA_SF2_C"/>
</dbReference>
<dbReference type="GO" id="GO:0005886">
    <property type="term" value="C:plasma membrane"/>
    <property type="evidence" value="ECO:0007669"/>
    <property type="project" value="UniProtKB-SubCell"/>
</dbReference>
<dbReference type="PROSITE" id="PS01312">
    <property type="entry name" value="SECA"/>
    <property type="match status" value="1"/>
</dbReference>
<dbReference type="GO" id="GO:0046872">
    <property type="term" value="F:metal ion binding"/>
    <property type="evidence" value="ECO:0007669"/>
    <property type="project" value="UniProtKB-KW"/>
</dbReference>
<dbReference type="AlphaFoldDB" id="A0A7V4JQH2"/>
<evidence type="ECO:0000256" key="10">
    <source>
        <dbReference type="ARBA" id="ARBA00022840"/>
    </source>
</evidence>
<dbReference type="PROSITE" id="PS51192">
    <property type="entry name" value="HELICASE_ATP_BIND_1"/>
    <property type="match status" value="1"/>
</dbReference>
<sequence length="923" mass="106958">MITQVLAKIIGTKNERELKRLKPIVEKINSLEPEIQKLSDAELSRKTIEFKERLERGATLDDILPSAFAVVREAARRILGMRHFDVQIMGGIVLHEGKIAEMKTGEGKTLVATLPAYLNALTGKGVHIVTVNDYLAKRDAEWMGPIYRFLGLTVGYLQNQMSDSERKKAYNCDITYGTNSEFGFDYLRDNMKYSLEDMVQRGHYYAIVDEVDSILIDEARTPLIISGPSEESTDLYYYIDEVVRKLKKDVHFTLDEKAKNAILTEEGIAECEKLLGIKNLYNPRYVRLVHHINQALRAHHLFKREVDYLVKDGKVIIVDEFTGRLMPGRRWSDGLHQAIEAKERLRIEAENQTLAMITIQNYFRMYEKLAGMTGTAETEAAEFKEIYNLDVIVIPTHKPMIRIDYPDVVFRTQKEKLEKVIEEIEKCYKEGRPVLVGTTSIEKNELLSKMLKKRKIPHQVLNAKHHEREAQIIAQAGRSHTVTIATNMAGRGVDIILGGNPEGLAKAQLEVEGYDFSEIDERAWNEVLAMARQGLDPTTKYKDYWAKVLYEKYLECQKDAEKVKALGGLYIIGTERHEARRIDNQLRGRSGRQGDPGASRFFLSLEDDLLRLFGSEKLKIFMEKLGLPEGEPLEHPWLSKAIEQAQKKVEAYHFEIRKYLLEYDDVMNKQRETIYSQRKEILKNDSIKDWIVSMIEEECEEIAEEVFIESKHFERENLEAPLQKFKEIFTFTPEIDANLSKKEDLVKELKNSALKKYEEKEKMIGSETLRGLEKYFLLTTIDTLWKEHLLMLDHLKESTGLRGYGQKNPLQEYKKEAFYLFVDLMKRIKETTLSYLFRIEIKETREYSEEVIEELEKEEIDSKKLQYKREDPFKEGEEMTSQPVRVQKIGRNDPCPCGSGKKYKKCCGKNLEQGEVRDEVSKV</sequence>
<evidence type="ECO:0000256" key="15">
    <source>
        <dbReference type="ARBA" id="ARBA00060385"/>
    </source>
</evidence>
<keyword evidence="12 16" id="KW-1278">Translocase</keyword>
<comment type="similarity">
    <text evidence="3 16 17">Belongs to the SecA family.</text>
</comment>
<proteinExistence type="inferred from homology"/>
<dbReference type="Gene3D" id="3.40.50.300">
    <property type="entry name" value="P-loop containing nucleotide triphosphate hydrolases"/>
    <property type="match status" value="2"/>
</dbReference>
<keyword evidence="9" id="KW-0862">Zinc</keyword>
<dbReference type="NCBIfam" id="TIGR00963">
    <property type="entry name" value="secA"/>
    <property type="match status" value="1"/>
</dbReference>
<evidence type="ECO:0000256" key="16">
    <source>
        <dbReference type="HAMAP-Rule" id="MF_01382"/>
    </source>
</evidence>
<dbReference type="GO" id="GO:0017038">
    <property type="term" value="P:protein import"/>
    <property type="evidence" value="ECO:0007669"/>
    <property type="project" value="InterPro"/>
</dbReference>
<dbReference type="PROSITE" id="PS51196">
    <property type="entry name" value="SECA_MOTOR_DEAD"/>
    <property type="match status" value="1"/>
</dbReference>
<evidence type="ECO:0000256" key="14">
    <source>
        <dbReference type="ARBA" id="ARBA00023136"/>
    </source>
</evidence>
<evidence type="ECO:0000256" key="9">
    <source>
        <dbReference type="ARBA" id="ARBA00022833"/>
    </source>
</evidence>
<dbReference type="FunFam" id="3.40.50.300:FF:000334">
    <property type="entry name" value="Protein translocase subunit SecA"/>
    <property type="match status" value="1"/>
</dbReference>
<dbReference type="InterPro" id="IPR011115">
    <property type="entry name" value="SecA_DEAD"/>
</dbReference>
<dbReference type="EMBL" id="DTEI01000074">
    <property type="protein sequence ID" value="HGU15858.1"/>
    <property type="molecule type" value="Genomic_DNA"/>
</dbReference>
<feature type="binding site" evidence="16">
    <location>
        <position position="87"/>
    </location>
    <ligand>
        <name>ATP</name>
        <dbReference type="ChEBI" id="CHEBI:30616"/>
    </ligand>
</feature>
<dbReference type="InterPro" id="IPR036670">
    <property type="entry name" value="SecA_X-link_sf"/>
</dbReference>
<comment type="subcellular location">
    <subcellularLocation>
        <location evidence="16">Cell membrane</location>
        <topology evidence="16">Peripheral membrane protein</topology>
        <orientation evidence="16">Cytoplasmic side</orientation>
    </subcellularLocation>
    <subcellularLocation>
        <location evidence="16">Cytoplasm</location>
    </subcellularLocation>
    <subcellularLocation>
        <location evidence="2">Membrane</location>
        <topology evidence="2">Peripheral membrane protein</topology>
    </subcellularLocation>
    <subcellularLocation>
        <location evidence="15">Thylakoid</location>
    </subcellularLocation>
    <text evidence="16">Distribution is 50-50.</text>
</comment>
<evidence type="ECO:0000256" key="8">
    <source>
        <dbReference type="ARBA" id="ARBA00022741"/>
    </source>
</evidence>
<reference evidence="20" key="1">
    <citation type="journal article" date="2020" name="mSystems">
        <title>Genome- and Community-Level Interaction Insights into Carbon Utilization and Element Cycling Functions of Hydrothermarchaeota in Hydrothermal Sediment.</title>
        <authorList>
            <person name="Zhou Z."/>
            <person name="Liu Y."/>
            <person name="Xu W."/>
            <person name="Pan J."/>
            <person name="Luo Z.H."/>
            <person name="Li M."/>
        </authorList>
    </citation>
    <scope>NUCLEOTIDE SEQUENCE [LARGE SCALE GENOMIC DNA]</scope>
    <source>
        <strain evidence="20">SpSt-711</strain>
    </source>
</reference>
<gene>
    <name evidence="16 20" type="primary">secA</name>
    <name evidence="20" type="ORF">ENU91_04305</name>
</gene>
<dbReference type="CDD" id="cd18803">
    <property type="entry name" value="SF2_C_secA"/>
    <property type="match status" value="1"/>
</dbReference>
<dbReference type="EC" id="7.4.2.8" evidence="16"/>
<keyword evidence="11 16" id="KW-0653">Protein transport</keyword>
<dbReference type="Pfam" id="PF01043">
    <property type="entry name" value="SecA_PP_bind"/>
    <property type="match status" value="1"/>
</dbReference>
<dbReference type="PANTHER" id="PTHR30612:SF0">
    <property type="entry name" value="CHLOROPLAST PROTEIN-TRANSPORTING ATPASE"/>
    <property type="match status" value="1"/>
</dbReference>
<keyword evidence="4 16" id="KW-0813">Transport</keyword>
<dbReference type="InterPro" id="IPR000185">
    <property type="entry name" value="SecA"/>
</dbReference>
<dbReference type="FunFam" id="3.90.1440.10:FF:000003">
    <property type="entry name" value="Preprotein translocase SecA subunit"/>
    <property type="match status" value="1"/>
</dbReference>
<dbReference type="NCBIfam" id="NF009538">
    <property type="entry name" value="PRK12904.1"/>
    <property type="match status" value="1"/>
</dbReference>
<comment type="function">
    <text evidence="16">Part of the Sec protein translocase complex. Interacts with the SecYEG preprotein conducting channel. Has a central role in coupling the hydrolysis of ATP to the transfer of proteins into and across the cell membrane, serving as an ATP-driven molecular motor driving the stepwise translocation of polypeptide chains across the membrane.</text>
</comment>
<evidence type="ECO:0000256" key="7">
    <source>
        <dbReference type="ARBA" id="ARBA00022723"/>
    </source>
</evidence>
<dbReference type="GO" id="GO:0005524">
    <property type="term" value="F:ATP binding"/>
    <property type="evidence" value="ECO:0007669"/>
    <property type="project" value="UniProtKB-UniRule"/>
</dbReference>